<dbReference type="InterPro" id="IPR001752">
    <property type="entry name" value="Kinesin_motor_dom"/>
</dbReference>
<feature type="compositionally biased region" description="Low complexity" evidence="5">
    <location>
        <begin position="698"/>
        <end position="710"/>
    </location>
</feature>
<proteinExistence type="inferred from homology"/>
<feature type="coiled-coil region" evidence="4">
    <location>
        <begin position="1610"/>
        <end position="1706"/>
    </location>
</feature>
<dbReference type="SUPFAM" id="SSF52540">
    <property type="entry name" value="P-loop containing nucleoside triphosphate hydrolases"/>
    <property type="match status" value="1"/>
</dbReference>
<feature type="compositionally biased region" description="Basic and acidic residues" evidence="5">
    <location>
        <begin position="1306"/>
        <end position="1322"/>
    </location>
</feature>
<dbReference type="VEuPathDB" id="CryptoDB:Vbra_11352"/>
<evidence type="ECO:0000259" key="6">
    <source>
        <dbReference type="PROSITE" id="PS50067"/>
    </source>
</evidence>
<keyword evidence="1 4" id="KW-0175">Coiled coil</keyword>
<dbReference type="PANTHER" id="PTHR47968">
    <property type="entry name" value="CENTROMERE PROTEIN E"/>
    <property type="match status" value="1"/>
</dbReference>
<feature type="region of interest" description="Disordered" evidence="5">
    <location>
        <begin position="1880"/>
        <end position="1954"/>
    </location>
</feature>
<feature type="domain" description="Kinesin motor" evidence="6">
    <location>
        <begin position="21"/>
        <end position="376"/>
    </location>
</feature>
<organism evidence="7 8">
    <name type="scientific">Vitrella brassicaformis (strain CCMP3155)</name>
    <dbReference type="NCBI Taxonomy" id="1169540"/>
    <lineage>
        <taxon>Eukaryota</taxon>
        <taxon>Sar</taxon>
        <taxon>Alveolata</taxon>
        <taxon>Colpodellida</taxon>
        <taxon>Vitrellaceae</taxon>
        <taxon>Vitrella</taxon>
    </lineage>
</organism>
<dbReference type="Gene3D" id="3.40.850.10">
    <property type="entry name" value="Kinesin motor domain"/>
    <property type="match status" value="1"/>
</dbReference>
<evidence type="ECO:0000256" key="1">
    <source>
        <dbReference type="ARBA" id="ARBA00023054"/>
    </source>
</evidence>
<dbReference type="GO" id="GO:0007018">
    <property type="term" value="P:microtubule-based movement"/>
    <property type="evidence" value="ECO:0007669"/>
    <property type="project" value="InterPro"/>
</dbReference>
<feature type="compositionally biased region" description="Basic and acidic residues" evidence="5">
    <location>
        <begin position="683"/>
        <end position="697"/>
    </location>
</feature>
<feature type="coiled-coil region" evidence="4">
    <location>
        <begin position="1735"/>
        <end position="1805"/>
    </location>
</feature>
<dbReference type="PANTHER" id="PTHR47968:SF75">
    <property type="entry name" value="CENTROMERE-ASSOCIATED PROTEIN E"/>
    <property type="match status" value="1"/>
</dbReference>
<feature type="region of interest" description="Disordered" evidence="5">
    <location>
        <begin position="1584"/>
        <end position="1607"/>
    </location>
</feature>
<protein>
    <recommendedName>
        <fullName evidence="6">Kinesin motor domain-containing protein</fullName>
    </recommendedName>
</protein>
<keyword evidence="2 3" id="KW-0505">Motor protein</keyword>
<feature type="compositionally biased region" description="Basic and acidic residues" evidence="5">
    <location>
        <begin position="1880"/>
        <end position="1909"/>
    </location>
</feature>
<evidence type="ECO:0000256" key="3">
    <source>
        <dbReference type="PROSITE-ProRule" id="PRU00283"/>
    </source>
</evidence>
<evidence type="ECO:0000256" key="5">
    <source>
        <dbReference type="SAM" id="MobiDB-lite"/>
    </source>
</evidence>
<keyword evidence="3" id="KW-0067">ATP-binding</keyword>
<evidence type="ECO:0000313" key="7">
    <source>
        <dbReference type="EMBL" id="CEL93697.1"/>
    </source>
</evidence>
<dbReference type="PhylomeDB" id="A0A0G4EEC0"/>
<feature type="region of interest" description="Disordered" evidence="5">
    <location>
        <begin position="649"/>
        <end position="734"/>
    </location>
</feature>
<comment type="similarity">
    <text evidence="3">Belongs to the TRAFAC class myosin-kinesin ATPase superfamily. Kinesin family.</text>
</comment>
<feature type="compositionally biased region" description="Polar residues" evidence="5">
    <location>
        <begin position="1292"/>
        <end position="1303"/>
    </location>
</feature>
<reference evidence="7 8" key="1">
    <citation type="submission" date="2014-11" db="EMBL/GenBank/DDBJ databases">
        <authorList>
            <person name="Zhu J."/>
            <person name="Qi W."/>
            <person name="Song R."/>
        </authorList>
    </citation>
    <scope>NUCLEOTIDE SEQUENCE [LARGE SCALE GENOMIC DNA]</scope>
</reference>
<dbReference type="GO" id="GO:0003777">
    <property type="term" value="F:microtubule motor activity"/>
    <property type="evidence" value="ECO:0007669"/>
    <property type="project" value="InterPro"/>
</dbReference>
<dbReference type="GO" id="GO:0005524">
    <property type="term" value="F:ATP binding"/>
    <property type="evidence" value="ECO:0007669"/>
    <property type="project" value="UniProtKB-UniRule"/>
</dbReference>
<dbReference type="PRINTS" id="PR00380">
    <property type="entry name" value="KINESINHEAVY"/>
</dbReference>
<dbReference type="EMBL" id="CDMY01000185">
    <property type="protein sequence ID" value="CEL93697.1"/>
    <property type="molecule type" value="Genomic_DNA"/>
</dbReference>
<feature type="coiled-coil region" evidence="4">
    <location>
        <begin position="386"/>
        <end position="443"/>
    </location>
</feature>
<feature type="compositionally biased region" description="Basic and acidic residues" evidence="5">
    <location>
        <begin position="509"/>
        <end position="522"/>
    </location>
</feature>
<dbReference type="InterPro" id="IPR027417">
    <property type="entry name" value="P-loop_NTPase"/>
</dbReference>
<dbReference type="Pfam" id="PF00225">
    <property type="entry name" value="Kinesin"/>
    <property type="match status" value="1"/>
</dbReference>
<sequence>MDGSASASTVLADASSGKSCNINVAVRFRPLNDKERELEQQPLYAGKGRCWTVNSPDRRTIINLRSNESYAFDHVFEESASNDEVFDELVKDIVHSAVLGFNGTVFAYGQTASGKTHTMMGNGDKCVKGIVQRAVQEIFALIAKADDECRQREYLVSMSYLEVYNEQLFDLIAEAQSPNTPKKTLQIIGQGADVSVQNAEETKITCSDDVFQLLELGDKMKHIAATNLNERSSRAHTILRLRIESRHLQADDEELGACDIDRTVRVGLLNLVDLAGSENVSKAQTADERKREGGNINKSLLALSRVIEQLSTLEQAKNKMEKSTFVNFRDSKITRLLQNSIGGNARTAVICTVSPSSTCYSESKKTLEFALRAKAITNKPKVNIFADDEQSAIKQLKGEIRVLRQQLNDKYGVEKIQNLTDENSKLREERSRLEAHIAQLAAQIHSAATVVCLPKSQGNKMRRKTIHVPTSSELEQNDSEWVAVEDQQEVSHTHPSPLIHSHHPPSAADKVRRSLGVRRDAEGTMQPQPSAPQEGSRLRDLPSSMAASPPRTPSLPPQLRRPTKAKVSELGVQTDSGAEGDSSVPVWASARIAELEGAVAALGADKAEAKRELDDLADHARQVLDEYGNLEESKKAVESEHDEALRRIAELEAQAKDGTTTAPTSTPDTRPPACDSSVQAGQEEEKMDAARQERDSLRASLAAAEQELAAMRGQPVPSQDTSSELSRLRESESALQQQIQALQAEKALIQEQLHSVGSSNAEYSEKVAVAERIAKLEKAEREKKERELQNAVKARDLTLTQMQEKQQLVDRLKEERSTLELERSDLASRVSHLDGELMALRTQQMANEERWTRRADDIASAMQTSSLSQQQLHALQAEVEKATVAAAGLRHEKASLEAALESQQEDRKKIEETVTAMEKELADLRSEVSKSRQSQSTKNGRLESLEGRVKELMDERKAIEKDKLTLQTAMSNMESANEKLRQEVRVARMAEESVRAALEELQAHVPDHEHQLQATSQQLQAKRLRIDDITQQLDVRSKALHEVEASKVSLEARLDQLTAKNHQLECERQAAEKLRGEVQVALDNSKHGINRKEEELKAVRLDLQKKEGDLARKEDDYERVCGELRGLKDDIERKEAEYKAALRSERARLENAEHVSELLQKEKKQREKLQRDVDGLERDNEDLALERNKLADTIKHLESQLRSAASKDSPDDSGRAVIALKDALAQAEVERDDFRSRLHHAERTAKDTKKELEDLHSEKMEMAEQLKSAEDARASLTAEVHRLQEHIRKAATQGTQSSDQLTEMASRLEEATAHEHSVRKELQGAADALASQKQEYDELFERYEAEQTHNFELKQELESRTAEAVECVRVERARVAKLERDIRGMERELVWGREDRERLVRHVSALEEDLISSISEEQDDSQYVAELAESLAGRIGQLDAQLYDLLDQLSALAGPLHQAYIDIISLDADLHSHQVASEQSHHGELIAELTACLHSTSHDLSQAQQDIRELHTDLGTGEEDKTRLQATLTDTQSQLAETRAALRARTDKVLLDTAVATEPTATADVCVGGEEDTSVECGVNTEYDIDSSEDGAEGGEGGEGEGGGVDGDVARQLRWRVRQLEQQCAILAKTEQGQLYKRLKADKEDEMHKVEERHQRERQALRERIDGLANSLKEESRKRDIAESECARLKQTAADLQMEMSHCRAKIEAMEKIKARQETRLQTMEAGTEPLTERIEKVERENRNLRSAFQRVNDENKKLHGRIRAGAGSYSGELQQHLETLRTAKEELTRERDELTEKNTDLARSYETLRAFCAVKKDKRTYLEQQQQQQPDKPTEYMTRFRTKWPLDSSGRDPYYVLTEGDIDRIVRRAEELLEERRRQEAEEAAAKQAAAERQEKEAALDGTGERGGQDPAVAGEGHAAVGEDEGSGASDSSQTGGDSRPADGKHSQDCKVQ</sequence>
<evidence type="ECO:0000256" key="2">
    <source>
        <dbReference type="ARBA" id="ARBA00023175"/>
    </source>
</evidence>
<dbReference type="OMA" id="DCMSETH"/>
<name>A0A0G4EEC0_VITBC</name>
<feature type="compositionally biased region" description="Basic and acidic residues" evidence="5">
    <location>
        <begin position="1941"/>
        <end position="1954"/>
    </location>
</feature>
<accession>A0A0G4EEC0</accession>
<dbReference type="Proteomes" id="UP000041254">
    <property type="component" value="Unassembled WGS sequence"/>
</dbReference>
<evidence type="ECO:0000256" key="4">
    <source>
        <dbReference type="SAM" id="Coils"/>
    </source>
</evidence>
<dbReference type="PROSITE" id="PS50067">
    <property type="entry name" value="KINESIN_MOTOR_2"/>
    <property type="match status" value="1"/>
</dbReference>
<dbReference type="STRING" id="1169540.A0A0G4EEC0"/>
<dbReference type="GO" id="GO:0008017">
    <property type="term" value="F:microtubule binding"/>
    <property type="evidence" value="ECO:0007669"/>
    <property type="project" value="InterPro"/>
</dbReference>
<feature type="compositionally biased region" description="Acidic residues" evidence="5">
    <location>
        <begin position="1584"/>
        <end position="1599"/>
    </location>
</feature>
<evidence type="ECO:0000313" key="8">
    <source>
        <dbReference type="Proteomes" id="UP000041254"/>
    </source>
</evidence>
<keyword evidence="8" id="KW-1185">Reference proteome</keyword>
<dbReference type="SUPFAM" id="SSF57997">
    <property type="entry name" value="Tropomyosin"/>
    <property type="match status" value="1"/>
</dbReference>
<gene>
    <name evidence="7" type="ORF">Vbra_11352</name>
</gene>
<keyword evidence="3" id="KW-0547">Nucleotide-binding</keyword>
<dbReference type="SMART" id="SM00129">
    <property type="entry name" value="KISc"/>
    <property type="match status" value="1"/>
</dbReference>
<feature type="compositionally biased region" description="Low complexity" evidence="5">
    <location>
        <begin position="659"/>
        <end position="672"/>
    </location>
</feature>
<feature type="binding site" evidence="3">
    <location>
        <begin position="109"/>
        <end position="116"/>
    </location>
    <ligand>
        <name>ATP</name>
        <dbReference type="ChEBI" id="CHEBI:30616"/>
    </ligand>
</feature>
<feature type="region of interest" description="Disordered" evidence="5">
    <location>
        <begin position="458"/>
        <end position="582"/>
    </location>
</feature>
<feature type="region of interest" description="Disordered" evidence="5">
    <location>
        <begin position="923"/>
        <end position="945"/>
    </location>
</feature>
<dbReference type="InParanoid" id="A0A0G4EEC0"/>
<dbReference type="Gene3D" id="1.10.287.1490">
    <property type="match status" value="1"/>
</dbReference>
<dbReference type="OrthoDB" id="3176171at2759"/>
<dbReference type="InterPro" id="IPR027640">
    <property type="entry name" value="Kinesin-like_fam"/>
</dbReference>
<dbReference type="InterPro" id="IPR036961">
    <property type="entry name" value="Kinesin_motor_dom_sf"/>
</dbReference>
<feature type="region of interest" description="Disordered" evidence="5">
    <location>
        <begin position="1289"/>
        <end position="1322"/>
    </location>
</feature>